<evidence type="ECO:0000256" key="1">
    <source>
        <dbReference type="SAM" id="Phobius"/>
    </source>
</evidence>
<keyword evidence="3" id="KW-1185">Reference proteome</keyword>
<feature type="transmembrane region" description="Helical" evidence="1">
    <location>
        <begin position="68"/>
        <end position="88"/>
    </location>
</feature>
<evidence type="ECO:0000313" key="3">
    <source>
        <dbReference type="Proteomes" id="UP000219669"/>
    </source>
</evidence>
<dbReference type="RefSeq" id="WP_097114041.1">
    <property type="nucleotide sequence ID" value="NZ_CP083931.1"/>
</dbReference>
<keyword evidence="1" id="KW-0472">Membrane</keyword>
<proteinExistence type="predicted"/>
<dbReference type="Proteomes" id="UP000219669">
    <property type="component" value="Unassembled WGS sequence"/>
</dbReference>
<evidence type="ECO:0000313" key="2">
    <source>
        <dbReference type="EMBL" id="SOD67643.1"/>
    </source>
</evidence>
<gene>
    <name evidence="2" type="ORF">SAMN02746062_00979</name>
</gene>
<keyword evidence="1" id="KW-1133">Transmembrane helix</keyword>
<sequence>MDFIHAFCTLFLKYAFSFFSFFGLSENEETFCYHTARKLVPILTLGLFRVESYENSQLLDWRTLSISFAENLGFVFWLCIFMTILAALGW</sequence>
<accession>A0A286E9S4</accession>
<dbReference type="OrthoDB" id="8420189at2"/>
<protein>
    <submittedName>
        <fullName evidence="2">Uncharacterized protein</fullName>
    </submittedName>
</protein>
<reference evidence="2 3" key="1">
    <citation type="submission" date="2017-09" db="EMBL/GenBank/DDBJ databases">
        <authorList>
            <person name="Ehlers B."/>
            <person name="Leendertz F.H."/>
        </authorList>
    </citation>
    <scope>NUCLEOTIDE SEQUENCE [LARGE SCALE GENOMIC DNA]</scope>
    <source>
        <strain evidence="2 3">DSM 16848</strain>
    </source>
</reference>
<organism evidence="2 3">
    <name type="scientific">Alysiella filiformis DSM 16848</name>
    <dbReference type="NCBI Taxonomy" id="1120981"/>
    <lineage>
        <taxon>Bacteria</taxon>
        <taxon>Pseudomonadati</taxon>
        <taxon>Pseudomonadota</taxon>
        <taxon>Betaproteobacteria</taxon>
        <taxon>Neisseriales</taxon>
        <taxon>Neisseriaceae</taxon>
        <taxon>Alysiella</taxon>
    </lineage>
</organism>
<dbReference type="EMBL" id="OCNF01000006">
    <property type="protein sequence ID" value="SOD67643.1"/>
    <property type="molecule type" value="Genomic_DNA"/>
</dbReference>
<name>A0A286E9S4_9NEIS</name>
<keyword evidence="1" id="KW-0812">Transmembrane</keyword>
<dbReference type="AlphaFoldDB" id="A0A286E9S4"/>